<evidence type="ECO:0000256" key="2">
    <source>
        <dbReference type="ARBA" id="ARBA00022741"/>
    </source>
</evidence>
<accession>A0A0S8GEM2</accession>
<evidence type="ECO:0000313" key="9">
    <source>
        <dbReference type="Proteomes" id="UP000051717"/>
    </source>
</evidence>
<name>A0A0S8GEM2_UNCT6</name>
<dbReference type="InterPro" id="IPR050856">
    <property type="entry name" value="Biotin_carboxylase_complex"/>
</dbReference>
<dbReference type="InterPro" id="IPR005479">
    <property type="entry name" value="CPAse_ATP-bd"/>
</dbReference>
<keyword evidence="4" id="KW-0092">Biotin</keyword>
<evidence type="ECO:0000256" key="4">
    <source>
        <dbReference type="ARBA" id="ARBA00023267"/>
    </source>
</evidence>
<dbReference type="SMART" id="SM00878">
    <property type="entry name" value="Biotin_carb_C"/>
    <property type="match status" value="1"/>
</dbReference>
<dbReference type="PROSITE" id="PS00867">
    <property type="entry name" value="CPSASE_2"/>
    <property type="match status" value="1"/>
</dbReference>
<comment type="caution">
    <text evidence="8">The sequence shown here is derived from an EMBL/GenBank/DDBJ whole genome shotgun (WGS) entry which is preliminary data.</text>
</comment>
<feature type="domain" description="ATP-grasp" evidence="6">
    <location>
        <begin position="103"/>
        <end position="300"/>
    </location>
</feature>
<evidence type="ECO:0000259" key="7">
    <source>
        <dbReference type="PROSITE" id="PS50979"/>
    </source>
</evidence>
<dbReference type="Pfam" id="PF00289">
    <property type="entry name" value="Biotin_carb_N"/>
    <property type="match status" value="1"/>
</dbReference>
<dbReference type="InterPro" id="IPR005481">
    <property type="entry name" value="BC-like_N"/>
</dbReference>
<evidence type="ECO:0000256" key="5">
    <source>
        <dbReference type="PROSITE-ProRule" id="PRU00409"/>
    </source>
</evidence>
<gene>
    <name evidence="8" type="ORF">AMJ82_01655</name>
</gene>
<dbReference type="InterPro" id="IPR011054">
    <property type="entry name" value="Rudment_hybrid_motif"/>
</dbReference>
<dbReference type="PANTHER" id="PTHR18866">
    <property type="entry name" value="CARBOXYLASE:PYRUVATE/ACETYL-COA/PROPIONYL-COA CARBOXYLASE"/>
    <property type="match status" value="1"/>
</dbReference>
<evidence type="ECO:0000256" key="3">
    <source>
        <dbReference type="ARBA" id="ARBA00022840"/>
    </source>
</evidence>
<dbReference type="PROSITE" id="PS00866">
    <property type="entry name" value="CPSASE_1"/>
    <property type="match status" value="1"/>
</dbReference>
<keyword evidence="3 5" id="KW-0067">ATP-binding</keyword>
<reference evidence="8 9" key="1">
    <citation type="journal article" date="2015" name="Microbiome">
        <title>Genomic resolution of linkages in carbon, nitrogen, and sulfur cycling among widespread estuary sediment bacteria.</title>
        <authorList>
            <person name="Baker B.J."/>
            <person name="Lazar C.S."/>
            <person name="Teske A.P."/>
            <person name="Dick G.J."/>
        </authorList>
    </citation>
    <scope>NUCLEOTIDE SEQUENCE [LARGE SCALE GENOMIC DNA]</scope>
    <source>
        <strain evidence="8">SM23_40</strain>
    </source>
</reference>
<dbReference type="Pfam" id="PF02785">
    <property type="entry name" value="Biotin_carb_C"/>
    <property type="match status" value="1"/>
</dbReference>
<feature type="domain" description="Biotin carboxylation" evidence="7">
    <location>
        <begin position="1"/>
        <end position="429"/>
    </location>
</feature>
<dbReference type="InterPro" id="IPR016185">
    <property type="entry name" value="PreATP-grasp_dom_sf"/>
</dbReference>
<dbReference type="FunFam" id="3.30.1490.20:FF:000018">
    <property type="entry name" value="Biotin carboxylase"/>
    <property type="match status" value="1"/>
</dbReference>
<dbReference type="InterPro" id="IPR005482">
    <property type="entry name" value="Biotin_COase_C"/>
</dbReference>
<dbReference type="InterPro" id="IPR011764">
    <property type="entry name" value="Biotin_carboxylation_dom"/>
</dbReference>
<dbReference type="InterPro" id="IPR011761">
    <property type="entry name" value="ATP-grasp"/>
</dbReference>
<dbReference type="NCBIfam" id="NF006367">
    <property type="entry name" value="PRK08591.1"/>
    <property type="match status" value="1"/>
</dbReference>
<organism evidence="8 9">
    <name type="scientific">candidate division TA06 bacterium SM23_40</name>
    <dbReference type="NCBI Taxonomy" id="1703774"/>
    <lineage>
        <taxon>Bacteria</taxon>
        <taxon>Bacteria division TA06</taxon>
    </lineage>
</organism>
<keyword evidence="1" id="KW-0436">Ligase</keyword>
<evidence type="ECO:0008006" key="10">
    <source>
        <dbReference type="Google" id="ProtNLM"/>
    </source>
</evidence>
<sequence>MRAAREMNIQTVAVFSEADRTSLHVRVADEAYCIGPAPSRESYLRGDAIIEVALASGAEAIHPGYGFLAENASFASACREAGVVFVGPSPEAMKAMGDKLFARRAVAGAGVAVVPGSEGPIENEGQATEWAKKLGFPVIIKAALGGGGKGMRVVQDEKSLAGALAMAADEARGAFGDGTIYLEKLLKRPRHIEFQIVADSHGNTVHLGERECSVQRRHQKLIEESPSPVLDAARREEMGKAAVKSARAVGYESAGTVEFLMDEAHNYYFLEMNTRLQVEHPVTELVTGVDLVNEQFRIASGEPLSVSKESLAPRGAAIECRIYTEDPDNEFMPSGGIIEKLREPSGPWARVDSGVYEGYEVPVFYDPLIAKLIVWGKDREEAIERMRRALAEYAITGVKTTVSFHRRVIDNPRFRSGNYDTGIVDELEAQEGDGRHLAAAAIVAAVLAHRERGRTVPRRFAGEQKRMSRWKAVARREGLQ</sequence>
<dbReference type="Gene3D" id="3.30.470.20">
    <property type="entry name" value="ATP-grasp fold, B domain"/>
    <property type="match status" value="1"/>
</dbReference>
<evidence type="ECO:0000256" key="1">
    <source>
        <dbReference type="ARBA" id="ARBA00022598"/>
    </source>
</evidence>
<protein>
    <recommendedName>
        <fullName evidence="10">Biotin carboxylase</fullName>
    </recommendedName>
</protein>
<dbReference type="GO" id="GO:0005524">
    <property type="term" value="F:ATP binding"/>
    <property type="evidence" value="ECO:0007669"/>
    <property type="project" value="UniProtKB-UniRule"/>
</dbReference>
<dbReference type="EMBL" id="LJUI01000007">
    <property type="protein sequence ID" value="KPK71177.1"/>
    <property type="molecule type" value="Genomic_DNA"/>
</dbReference>
<keyword evidence="2 5" id="KW-0547">Nucleotide-binding</keyword>
<dbReference type="Proteomes" id="UP000051717">
    <property type="component" value="Unassembled WGS sequence"/>
</dbReference>
<dbReference type="SUPFAM" id="SSF56059">
    <property type="entry name" value="Glutathione synthetase ATP-binding domain-like"/>
    <property type="match status" value="1"/>
</dbReference>
<dbReference type="SUPFAM" id="SSF51246">
    <property type="entry name" value="Rudiment single hybrid motif"/>
    <property type="match status" value="1"/>
</dbReference>
<dbReference type="PROSITE" id="PS50979">
    <property type="entry name" value="BC"/>
    <property type="match status" value="1"/>
</dbReference>
<dbReference type="Pfam" id="PF02786">
    <property type="entry name" value="CPSase_L_D2"/>
    <property type="match status" value="1"/>
</dbReference>
<dbReference type="SUPFAM" id="SSF52440">
    <property type="entry name" value="PreATP-grasp domain"/>
    <property type="match status" value="1"/>
</dbReference>
<dbReference type="GO" id="GO:0046872">
    <property type="term" value="F:metal ion binding"/>
    <property type="evidence" value="ECO:0007669"/>
    <property type="project" value="InterPro"/>
</dbReference>
<evidence type="ECO:0000259" key="6">
    <source>
        <dbReference type="PROSITE" id="PS50975"/>
    </source>
</evidence>
<dbReference type="PROSITE" id="PS50975">
    <property type="entry name" value="ATP_GRASP"/>
    <property type="match status" value="1"/>
</dbReference>
<proteinExistence type="predicted"/>
<dbReference type="PANTHER" id="PTHR18866:SF33">
    <property type="entry name" value="METHYLCROTONOYL-COA CARBOXYLASE SUBUNIT ALPHA, MITOCHONDRIAL-RELATED"/>
    <property type="match status" value="1"/>
</dbReference>
<dbReference type="PATRIC" id="fig|1703774.3.peg.54"/>
<dbReference type="AlphaFoldDB" id="A0A0S8GEM2"/>
<evidence type="ECO:0000313" key="8">
    <source>
        <dbReference type="EMBL" id="KPK71177.1"/>
    </source>
</evidence>
<dbReference type="GO" id="GO:0016874">
    <property type="term" value="F:ligase activity"/>
    <property type="evidence" value="ECO:0007669"/>
    <property type="project" value="UniProtKB-KW"/>
</dbReference>